<dbReference type="InterPro" id="IPR036249">
    <property type="entry name" value="Thioredoxin-like_sf"/>
</dbReference>
<evidence type="ECO:0000256" key="2">
    <source>
        <dbReference type="ARBA" id="ARBA00020921"/>
    </source>
</evidence>
<feature type="transmembrane region" description="Helical" evidence="7">
    <location>
        <begin position="531"/>
        <end position="555"/>
    </location>
</feature>
<evidence type="ECO:0000256" key="4">
    <source>
        <dbReference type="ARBA" id="ARBA00035002"/>
    </source>
</evidence>
<organism evidence="10">
    <name type="scientific">Ceriodaphnia reticulata</name>
    <dbReference type="NCBI Taxonomy" id="302197"/>
    <lineage>
        <taxon>Eukaryota</taxon>
        <taxon>Metazoa</taxon>
        <taxon>Ecdysozoa</taxon>
        <taxon>Arthropoda</taxon>
        <taxon>Crustacea</taxon>
        <taxon>Branchiopoda</taxon>
        <taxon>Diplostraca</taxon>
        <taxon>Cladocera</taxon>
        <taxon>Anomopoda</taxon>
        <taxon>Daphniidae</taxon>
        <taxon>Ceriodaphnia</taxon>
    </lineage>
</organism>
<evidence type="ECO:0000256" key="6">
    <source>
        <dbReference type="SAM" id="MobiDB-lite"/>
    </source>
</evidence>
<feature type="signal peptide" evidence="8">
    <location>
        <begin position="1"/>
        <end position="20"/>
    </location>
</feature>
<dbReference type="Gene3D" id="1.10.287.110">
    <property type="entry name" value="DnaJ domain"/>
    <property type="match status" value="1"/>
</dbReference>
<gene>
    <name evidence="10" type="primary">EOG090X049L</name>
</gene>
<dbReference type="EMBL" id="LR003248">
    <property type="protein sequence ID" value="SVE72867.1"/>
    <property type="molecule type" value="mRNA"/>
</dbReference>
<keyword evidence="7" id="KW-0472">Membrane</keyword>
<keyword evidence="3" id="KW-0072">Autophagy</keyword>
<comment type="subcellular location">
    <subcellularLocation>
        <location evidence="1">Endoplasmic reticulum membrane</location>
        <topology evidence="1">Single-pass type IV membrane protein</topology>
    </subcellularLocation>
</comment>
<proteinExistence type="evidence at transcript level"/>
<feature type="domain" description="J" evidence="9">
    <location>
        <begin position="22"/>
        <end position="86"/>
    </location>
</feature>
<protein>
    <recommendedName>
        <fullName evidence="2">DnaJ homolog subfamily C member 16</fullName>
    </recommendedName>
    <alternativeName>
        <fullName evidence="5">Endoplasmic reticulum DNA J domain-containing protein 8</fullName>
    </alternativeName>
</protein>
<evidence type="ECO:0000256" key="5">
    <source>
        <dbReference type="ARBA" id="ARBA00035043"/>
    </source>
</evidence>
<keyword evidence="7" id="KW-0812">Transmembrane</keyword>
<dbReference type="InterPro" id="IPR013766">
    <property type="entry name" value="Thioredoxin_domain"/>
</dbReference>
<dbReference type="Pfam" id="PF00226">
    <property type="entry name" value="DnaJ"/>
    <property type="match status" value="1"/>
</dbReference>
<dbReference type="PANTHER" id="PTHR44303">
    <property type="entry name" value="DNAJ HOMOLOG SUBFAMILY C MEMBER 16"/>
    <property type="match status" value="1"/>
</dbReference>
<dbReference type="SUPFAM" id="SSF52833">
    <property type="entry name" value="Thioredoxin-like"/>
    <property type="match status" value="1"/>
</dbReference>
<evidence type="ECO:0000256" key="8">
    <source>
        <dbReference type="SAM" id="SignalP"/>
    </source>
</evidence>
<dbReference type="GO" id="GO:0005789">
    <property type="term" value="C:endoplasmic reticulum membrane"/>
    <property type="evidence" value="ECO:0007669"/>
    <property type="project" value="UniProtKB-SubCell"/>
</dbReference>
<dbReference type="Pfam" id="PF00085">
    <property type="entry name" value="Thioredoxin"/>
    <property type="match status" value="1"/>
</dbReference>
<reference evidence="10" key="1">
    <citation type="submission" date="2018-08" db="EMBL/GenBank/DDBJ databases">
        <authorList>
            <person name="Cornetti L."/>
        </authorList>
    </citation>
    <scope>NUCLEOTIDE SEQUENCE</scope>
    <source>
        <strain evidence="10">OM-SAIQ-clone2</strain>
    </source>
</reference>
<evidence type="ECO:0000256" key="1">
    <source>
        <dbReference type="ARBA" id="ARBA00004163"/>
    </source>
</evidence>
<evidence type="ECO:0000256" key="3">
    <source>
        <dbReference type="ARBA" id="ARBA00023006"/>
    </source>
</evidence>
<dbReference type="InterPro" id="IPR052448">
    <property type="entry name" value="DnaJ_C16_autophagy_reg"/>
</dbReference>
<keyword evidence="7" id="KW-1133">Transmembrane helix</keyword>
<keyword evidence="8" id="KW-0732">Signal</keyword>
<dbReference type="PROSITE" id="PS00636">
    <property type="entry name" value="DNAJ_1"/>
    <property type="match status" value="1"/>
</dbReference>
<dbReference type="InterPro" id="IPR001623">
    <property type="entry name" value="DnaJ_domain"/>
</dbReference>
<evidence type="ECO:0000259" key="9">
    <source>
        <dbReference type="PROSITE" id="PS50076"/>
    </source>
</evidence>
<dbReference type="SMART" id="SM00271">
    <property type="entry name" value="DnaJ"/>
    <property type="match status" value="1"/>
</dbReference>
<evidence type="ECO:0000256" key="7">
    <source>
        <dbReference type="SAM" id="Phobius"/>
    </source>
</evidence>
<dbReference type="Gene3D" id="3.40.30.10">
    <property type="entry name" value="Glutaredoxin"/>
    <property type="match status" value="1"/>
</dbReference>
<dbReference type="InterPro" id="IPR018253">
    <property type="entry name" value="DnaJ_domain_CS"/>
</dbReference>
<dbReference type="AlphaFoldDB" id="A0A4Y7LTT1"/>
<dbReference type="PRINTS" id="PR00625">
    <property type="entry name" value="JDOMAIN"/>
</dbReference>
<dbReference type="GO" id="GO:0006914">
    <property type="term" value="P:autophagy"/>
    <property type="evidence" value="ECO:0007669"/>
    <property type="project" value="UniProtKB-KW"/>
</dbReference>
<dbReference type="PROSITE" id="PS50076">
    <property type="entry name" value="DNAJ_2"/>
    <property type="match status" value="1"/>
</dbReference>
<sequence>MKYELILFIIMLTLSAVCCSWDPYDILGLKRGASTQDIRKAYKQYAKEWHPDKNKNKNAEAKFVEVNKAYELLSDPMRRKLYDQKGVVDDSLNKNSHNQNTYDGFGDGPSFFSQHGGFRFQFKMSEMTIFHQHSITLRGYENQIFPQSQNQPYLVLVYSEWCLMCLHMLPMWQRLLEDLNPIGINLATVHYDQEMELAHKLGGRRGELPHIVLVMDSKISFYKDDEFSTVKVIEFIRSRFSRSLITVISDQTADQFLDGWKDNKIRVLLFGKLELVRLRYLTLAFKYRSHASLGYVQLNLEATQALSEKFDIPSKLDSLLLFHEDRGRPAARLSMADLPYSTLKDVIEANKYLQLPRLSSQKMLDSLCPPESSNVRRRLCAILVTDDRDEDEEAREQLRQFTRQFKFSRDRITFSYVFREKQTEFLRALEDGKFPTETNSHVVIVWRQDIRRLSYSWLSQPFVPGADNWNSSIEHLHRSLTKIMGTSQPLAHQTIMKELVDEYAQGLFGRITARIVSAAEVLGDRVTRQEVLAVGSVIGTVLFIAAVGYVMTYLVRLEEETIQRKNKGVSKTPRPATTELKLHELRSETYNGMIRLLKPGCRTVVLLLDNQSMDVLIPKFHKAVWPYRKNKSLLFGWMNIDRGLQWYSRLLNLALKNVEEDEGPDITLDANLVKSKNCVGTVISLNGHRRYFCIYHARYPECLSDSGGKRMQNLARRLTKSSYTIHDTSGAFMGFDSSLEDSENSDVEKGDSGKPLDDEEPLIMNGLGPDTQRLSADFALDGLSNWLDRLFEGTTQRYYINYWPDFGNF</sequence>
<name>A0A4Y7LTT1_9CRUS</name>
<comment type="function">
    <text evidence="4">Plays an important role in regulating the size of autophagosomes during the formation process.</text>
</comment>
<dbReference type="PANTHER" id="PTHR44303:SF2">
    <property type="entry name" value="DNAJ HOMOLOG SUBFAMILY C MEMBER 16"/>
    <property type="match status" value="1"/>
</dbReference>
<feature type="region of interest" description="Disordered" evidence="6">
    <location>
        <begin position="738"/>
        <end position="760"/>
    </location>
</feature>
<accession>A0A4Y7LTT1</accession>
<evidence type="ECO:0000313" key="10">
    <source>
        <dbReference type="EMBL" id="SVE72867.1"/>
    </source>
</evidence>
<dbReference type="SUPFAM" id="SSF46565">
    <property type="entry name" value="Chaperone J-domain"/>
    <property type="match status" value="1"/>
</dbReference>
<dbReference type="CDD" id="cd06257">
    <property type="entry name" value="DnaJ"/>
    <property type="match status" value="1"/>
</dbReference>
<dbReference type="InterPro" id="IPR036869">
    <property type="entry name" value="J_dom_sf"/>
</dbReference>
<feature type="chain" id="PRO_5021198303" description="DnaJ homolog subfamily C member 16" evidence="8">
    <location>
        <begin position="21"/>
        <end position="809"/>
    </location>
</feature>
<feature type="compositionally biased region" description="Basic and acidic residues" evidence="6">
    <location>
        <begin position="746"/>
        <end position="756"/>
    </location>
</feature>